<sequence length="44" mass="4942">MIKYSLVSKLSILKNAAYCPNRTVHQSINNTLSIIGAYNNMRSI</sequence>
<gene>
    <name evidence="1" type="ORF">A1OE_685</name>
</gene>
<evidence type="ECO:0000313" key="2">
    <source>
        <dbReference type="Proteomes" id="UP000010077"/>
    </source>
</evidence>
<reference evidence="1 2" key="1">
    <citation type="journal article" date="2012" name="Proc. Natl. Acad. Sci. U.S.A.">
        <title>Genome streamlining and chemical defense in a coral reef symbiosis.</title>
        <authorList>
            <person name="Kwan J.C."/>
            <person name="Donia M.S."/>
            <person name="Han A.W."/>
            <person name="Hirose E."/>
            <person name="Haygood M.G."/>
            <person name="Schmidt E.W."/>
        </authorList>
    </citation>
    <scope>NUCLEOTIDE SEQUENCE [LARGE SCALE GENOMIC DNA]</scope>
    <source>
        <strain evidence="1 2">L2</strain>
    </source>
</reference>
<name>K7Z4D6_9PROT</name>
<dbReference type="EMBL" id="CP003539">
    <property type="protein sequence ID" value="AFX98873.1"/>
    <property type="molecule type" value="Genomic_DNA"/>
</dbReference>
<dbReference type="KEGG" id="thal:A1OE_685"/>
<evidence type="ECO:0000313" key="1">
    <source>
        <dbReference type="EMBL" id="AFX98873.1"/>
    </source>
</evidence>
<accession>K7Z4D6</accession>
<proteinExistence type="predicted"/>
<dbReference type="Proteomes" id="UP000010077">
    <property type="component" value="Chromosome"/>
</dbReference>
<protein>
    <submittedName>
        <fullName evidence="1">Uncharacterized protein</fullName>
    </submittedName>
</protein>
<organism evidence="1 2">
    <name type="scientific">Candidatus Endolissoclinum faulkneri L2</name>
    <dbReference type="NCBI Taxonomy" id="1193729"/>
    <lineage>
        <taxon>Bacteria</taxon>
        <taxon>Pseudomonadati</taxon>
        <taxon>Pseudomonadota</taxon>
        <taxon>Alphaproteobacteria</taxon>
        <taxon>Rhodospirillales</taxon>
        <taxon>Rhodospirillaceae</taxon>
        <taxon>Candidatus Endolissoclinum</taxon>
    </lineage>
</organism>
<keyword evidence="2" id="KW-1185">Reference proteome</keyword>
<dbReference type="HOGENOM" id="CLU_3213801_0_0_5"/>
<dbReference type="AlphaFoldDB" id="K7Z4D6"/>